<dbReference type="Gene3D" id="1.10.10.10">
    <property type="entry name" value="Winged helix-like DNA-binding domain superfamily/Winged helix DNA-binding domain"/>
    <property type="match status" value="1"/>
</dbReference>
<accession>A0AAW8JAX8</accession>
<dbReference type="PROSITE" id="PS50931">
    <property type="entry name" value="HTH_LYSR"/>
    <property type="match status" value="1"/>
</dbReference>
<evidence type="ECO:0000313" key="6">
    <source>
        <dbReference type="EMBL" id="MDQ8936818.1"/>
    </source>
</evidence>
<evidence type="ECO:0000256" key="1">
    <source>
        <dbReference type="ARBA" id="ARBA00009437"/>
    </source>
</evidence>
<evidence type="ECO:0000256" key="4">
    <source>
        <dbReference type="ARBA" id="ARBA00023163"/>
    </source>
</evidence>
<feature type="domain" description="HTH lysR-type" evidence="5">
    <location>
        <begin position="6"/>
        <end position="63"/>
    </location>
</feature>
<dbReference type="GO" id="GO:0006351">
    <property type="term" value="P:DNA-templated transcription"/>
    <property type="evidence" value="ECO:0007669"/>
    <property type="project" value="TreeGrafter"/>
</dbReference>
<dbReference type="SUPFAM" id="SSF46785">
    <property type="entry name" value="Winged helix' DNA-binding domain"/>
    <property type="match status" value="1"/>
</dbReference>
<dbReference type="PRINTS" id="PR00039">
    <property type="entry name" value="HTHLYSR"/>
</dbReference>
<proteinExistence type="inferred from homology"/>
<protein>
    <submittedName>
        <fullName evidence="6">LysR substrate-binding domain-containing protein</fullName>
    </submittedName>
</protein>
<gene>
    <name evidence="6" type="ORF">RFH47_13920</name>
</gene>
<dbReference type="EMBL" id="JAVIDL010000035">
    <property type="protein sequence ID" value="MDQ8936818.1"/>
    <property type="molecule type" value="Genomic_DNA"/>
</dbReference>
<dbReference type="InterPro" id="IPR058163">
    <property type="entry name" value="LysR-type_TF_proteobact-type"/>
</dbReference>
<dbReference type="Proteomes" id="UP001243844">
    <property type="component" value="Unassembled WGS sequence"/>
</dbReference>
<dbReference type="Pfam" id="PF03466">
    <property type="entry name" value="LysR_substrate"/>
    <property type="match status" value="1"/>
</dbReference>
<name>A0AAW8JAX8_9GAMM</name>
<dbReference type="PANTHER" id="PTHR30537:SF26">
    <property type="entry name" value="GLYCINE CLEAVAGE SYSTEM TRANSCRIPTIONAL ACTIVATOR"/>
    <property type="match status" value="1"/>
</dbReference>
<keyword evidence="2" id="KW-0805">Transcription regulation</keyword>
<dbReference type="SUPFAM" id="SSF53850">
    <property type="entry name" value="Periplasmic binding protein-like II"/>
    <property type="match status" value="1"/>
</dbReference>
<comment type="similarity">
    <text evidence="1">Belongs to the LysR transcriptional regulatory family.</text>
</comment>
<reference evidence="6" key="1">
    <citation type="submission" date="2023-08" db="EMBL/GenBank/DDBJ databases">
        <title>Emergence of clinically-relevant ST2 carbapenem-resistant Acinetobacter baumannii strains in hospital sewages in Zhejiang, East of China.</title>
        <authorList>
            <person name="Kaichao C."/>
            <person name="Zhang R."/>
        </authorList>
    </citation>
    <scope>NUCLEOTIDE SEQUENCE</scope>
    <source>
        <strain evidence="6">M-RB-37</strain>
    </source>
</reference>
<sequence>MRRMIPSLQALLCFESAAKHLSYTHAAQELFLTQSAVSRQIKQLEQQLGLDLFQRSRYGVELTAAGEHYYNNIKTLLSGLEQSTQDLMTHKGLGGTLRLGVVPTFATRWLLPRLHQFNSLHPEITIHLTTSTKPFLFSENLLDAAIYTGTAQQIQHWPGIKSQLLMPEDLVAVCSPQLIRKYLPEIQSSLPSGQLQLGAEQMAKLPLLQQTTRPHIWQEWFNLAGFHHPGALEGQRHELFSMLAVAATHHLGLALIPENLLQSELAAGDLIIASTQKLLGARAYYFVYSEQQPSPLIDKFSAWLLQQSQ</sequence>
<dbReference type="PANTHER" id="PTHR30537">
    <property type="entry name" value="HTH-TYPE TRANSCRIPTIONAL REGULATOR"/>
    <property type="match status" value="1"/>
</dbReference>
<keyword evidence="4" id="KW-0804">Transcription</keyword>
<dbReference type="GO" id="GO:0043565">
    <property type="term" value="F:sequence-specific DNA binding"/>
    <property type="evidence" value="ECO:0007669"/>
    <property type="project" value="TreeGrafter"/>
</dbReference>
<keyword evidence="3" id="KW-0238">DNA-binding</keyword>
<dbReference type="InterPro" id="IPR005119">
    <property type="entry name" value="LysR_subst-bd"/>
</dbReference>
<dbReference type="InterPro" id="IPR036390">
    <property type="entry name" value="WH_DNA-bd_sf"/>
</dbReference>
<dbReference type="FunFam" id="1.10.10.10:FF:000038">
    <property type="entry name" value="Glycine cleavage system transcriptional activator"/>
    <property type="match status" value="1"/>
</dbReference>
<evidence type="ECO:0000256" key="2">
    <source>
        <dbReference type="ARBA" id="ARBA00023015"/>
    </source>
</evidence>
<dbReference type="AlphaFoldDB" id="A0AAW8JAX8"/>
<dbReference type="RefSeq" id="WP_308981940.1">
    <property type="nucleotide sequence ID" value="NZ_JAVIDL010000035.1"/>
</dbReference>
<comment type="caution">
    <text evidence="6">The sequence shown here is derived from an EMBL/GenBank/DDBJ whole genome shotgun (WGS) entry which is preliminary data.</text>
</comment>
<dbReference type="InterPro" id="IPR000847">
    <property type="entry name" value="LysR_HTH_N"/>
</dbReference>
<dbReference type="Pfam" id="PF00126">
    <property type="entry name" value="HTH_1"/>
    <property type="match status" value="1"/>
</dbReference>
<evidence type="ECO:0000313" key="7">
    <source>
        <dbReference type="Proteomes" id="UP001243844"/>
    </source>
</evidence>
<dbReference type="Gene3D" id="3.40.190.10">
    <property type="entry name" value="Periplasmic binding protein-like II"/>
    <property type="match status" value="2"/>
</dbReference>
<evidence type="ECO:0000256" key="3">
    <source>
        <dbReference type="ARBA" id="ARBA00023125"/>
    </source>
</evidence>
<dbReference type="InterPro" id="IPR036388">
    <property type="entry name" value="WH-like_DNA-bd_sf"/>
</dbReference>
<dbReference type="GO" id="GO:0003700">
    <property type="term" value="F:DNA-binding transcription factor activity"/>
    <property type="evidence" value="ECO:0007669"/>
    <property type="project" value="InterPro"/>
</dbReference>
<organism evidence="6 7">
    <name type="scientific">Acinetobacter rudis</name>
    <dbReference type="NCBI Taxonomy" id="632955"/>
    <lineage>
        <taxon>Bacteria</taxon>
        <taxon>Pseudomonadati</taxon>
        <taxon>Pseudomonadota</taxon>
        <taxon>Gammaproteobacteria</taxon>
        <taxon>Moraxellales</taxon>
        <taxon>Moraxellaceae</taxon>
        <taxon>Acinetobacter</taxon>
    </lineage>
</organism>
<evidence type="ECO:0000259" key="5">
    <source>
        <dbReference type="PROSITE" id="PS50931"/>
    </source>
</evidence>